<feature type="transmembrane region" description="Helical" evidence="1">
    <location>
        <begin position="139"/>
        <end position="160"/>
    </location>
</feature>
<reference evidence="2" key="1">
    <citation type="submission" date="2022-07" db="EMBL/GenBank/DDBJ databases">
        <authorList>
            <person name="Macas J."/>
            <person name="Novak P."/>
            <person name="Neumann P."/>
        </authorList>
    </citation>
    <scope>NUCLEOTIDE SEQUENCE</scope>
</reference>
<keyword evidence="1" id="KW-1133">Transmembrane helix</keyword>
<feature type="transmembrane region" description="Helical" evidence="1">
    <location>
        <begin position="23"/>
        <end position="45"/>
    </location>
</feature>
<evidence type="ECO:0000313" key="3">
    <source>
        <dbReference type="Proteomes" id="UP001152484"/>
    </source>
</evidence>
<gene>
    <name evidence="2" type="ORF">CEURO_LOCUS634</name>
</gene>
<evidence type="ECO:0000256" key="1">
    <source>
        <dbReference type="SAM" id="Phobius"/>
    </source>
</evidence>
<dbReference type="EMBL" id="CAMAPE010000002">
    <property type="protein sequence ID" value="CAH9054325.1"/>
    <property type="molecule type" value="Genomic_DNA"/>
</dbReference>
<name>A0A9P0YH24_CUSEU</name>
<organism evidence="2 3">
    <name type="scientific">Cuscuta europaea</name>
    <name type="common">European dodder</name>
    <dbReference type="NCBI Taxonomy" id="41803"/>
    <lineage>
        <taxon>Eukaryota</taxon>
        <taxon>Viridiplantae</taxon>
        <taxon>Streptophyta</taxon>
        <taxon>Embryophyta</taxon>
        <taxon>Tracheophyta</taxon>
        <taxon>Spermatophyta</taxon>
        <taxon>Magnoliopsida</taxon>
        <taxon>eudicotyledons</taxon>
        <taxon>Gunneridae</taxon>
        <taxon>Pentapetalae</taxon>
        <taxon>asterids</taxon>
        <taxon>lamiids</taxon>
        <taxon>Solanales</taxon>
        <taxon>Convolvulaceae</taxon>
        <taxon>Cuscuteae</taxon>
        <taxon>Cuscuta</taxon>
        <taxon>Cuscuta subgen. Cuscuta</taxon>
    </lineage>
</organism>
<dbReference type="Proteomes" id="UP001152484">
    <property type="component" value="Unassembled WGS sequence"/>
</dbReference>
<feature type="transmembrane region" description="Helical" evidence="1">
    <location>
        <begin position="57"/>
        <end position="79"/>
    </location>
</feature>
<dbReference type="AlphaFoldDB" id="A0A9P0YH24"/>
<proteinExistence type="predicted"/>
<keyword evidence="3" id="KW-1185">Reference proteome</keyword>
<protein>
    <submittedName>
        <fullName evidence="2">Uncharacterized protein</fullName>
    </submittedName>
</protein>
<sequence length="213" mass="23257">MLHVREELAAAARYREGPTLESIIWGVIVVGVVLTLNAVCMGITAAVGPDYYEIEDAIYTIPAMALYAGIWDTMAFFAVKAAMQARGLPVERQLERAVILWRLMCPPMPSSWWAEGQVALEDVVTVDEAKLHRLPACSILAVLGFEFAAASASLALGMIRAKAVKALPLTFSILLGLLFFPTVYVLYKQIMLRKRMISVAAAASRVHPIIPSP</sequence>
<keyword evidence="1" id="KW-0812">Transmembrane</keyword>
<comment type="caution">
    <text evidence="2">The sequence shown here is derived from an EMBL/GenBank/DDBJ whole genome shotgun (WGS) entry which is preliminary data.</text>
</comment>
<evidence type="ECO:0000313" key="2">
    <source>
        <dbReference type="EMBL" id="CAH9054325.1"/>
    </source>
</evidence>
<keyword evidence="1" id="KW-0472">Membrane</keyword>
<accession>A0A9P0YH24</accession>
<feature type="transmembrane region" description="Helical" evidence="1">
    <location>
        <begin position="166"/>
        <end position="187"/>
    </location>
</feature>